<evidence type="ECO:0008006" key="3">
    <source>
        <dbReference type="Google" id="ProtNLM"/>
    </source>
</evidence>
<comment type="caution">
    <text evidence="1">The sequence shown here is derived from an EMBL/GenBank/DDBJ whole genome shotgun (WGS) entry which is preliminary data.</text>
</comment>
<dbReference type="Proteomes" id="UP000676565">
    <property type="component" value="Unassembled WGS sequence"/>
</dbReference>
<accession>A0ABS5BUB8</accession>
<gene>
    <name evidence="1" type="ORF">J8F10_14425</name>
</gene>
<proteinExistence type="predicted"/>
<name>A0ABS5BUB8_9BACT</name>
<protein>
    <recommendedName>
        <fullName evidence="3">Capsid protein</fullName>
    </recommendedName>
</protein>
<reference evidence="1 2" key="1">
    <citation type="submission" date="2021-04" db="EMBL/GenBank/DDBJ databases">
        <authorList>
            <person name="Ivanova A."/>
        </authorList>
    </citation>
    <scope>NUCLEOTIDE SEQUENCE [LARGE SCALE GENOMIC DNA]</scope>
    <source>
        <strain evidence="1 2">G18</strain>
    </source>
</reference>
<dbReference type="RefSeq" id="WP_210654629.1">
    <property type="nucleotide sequence ID" value="NZ_JAGKQQ010000001.1"/>
</dbReference>
<dbReference type="EMBL" id="JAGKQQ010000001">
    <property type="protein sequence ID" value="MBP3956473.1"/>
    <property type="molecule type" value="Genomic_DNA"/>
</dbReference>
<evidence type="ECO:0000313" key="2">
    <source>
        <dbReference type="Proteomes" id="UP000676565"/>
    </source>
</evidence>
<organism evidence="1 2">
    <name type="scientific">Gemmata palustris</name>
    <dbReference type="NCBI Taxonomy" id="2822762"/>
    <lineage>
        <taxon>Bacteria</taxon>
        <taxon>Pseudomonadati</taxon>
        <taxon>Planctomycetota</taxon>
        <taxon>Planctomycetia</taxon>
        <taxon>Gemmatales</taxon>
        <taxon>Gemmataceae</taxon>
        <taxon>Gemmata</taxon>
    </lineage>
</organism>
<sequence length="379" mass="41471">MALNLLELTDNGGGGMVTAITQEEGGAEVPYRYPPAASDTPPTVAAISSVFDYFTGGVNNLEPKVVGSGTNNAGKIDRTLPPVHPFRPELSAAGVTGMVGVGQQFPGTSVQVFGLPPVTDQFPLYAQYDYKVRFAKRPYFLLPNEKINVTNGTYFKPDGTSVSYLYADEWRRFTSTTRVPSNDFANATTGMMTFRTDTAADPDSFPYPNTVFMSLQNSVIEITWYQVPYRYLLDFGTQRSYLTRFVSTVNQSDWNGYAAGSLLYLGATPTSYLPASPKIQKLLNALAVGLDQNLLCNVKLRFLHTARVGTDVPQSSHALLTNKNNVAAGHNCLPNFADRKFYYAVGEGATEPVKKATFESFPFQLFFTDPMLSQPAGPI</sequence>
<keyword evidence="2" id="KW-1185">Reference proteome</keyword>
<evidence type="ECO:0000313" key="1">
    <source>
        <dbReference type="EMBL" id="MBP3956473.1"/>
    </source>
</evidence>